<dbReference type="RefSeq" id="WP_146433988.1">
    <property type="nucleotide sequence ID" value="NZ_VIGV01000003.1"/>
</dbReference>
<dbReference type="EMBL" id="VIGV01000003">
    <property type="protein sequence ID" value="TWS24177.1"/>
    <property type="molecule type" value="Genomic_DNA"/>
</dbReference>
<reference evidence="2 3" key="1">
    <citation type="submission" date="2019-08" db="EMBL/GenBank/DDBJ databases">
        <title>Tsukamurella conjunctivitidis sp. nov., Tsukamurella assacharolytica sp. nov. and Tsukamurella sputae sp. nov. isolated from patients with conjunctivitis, bacteraemia (lymphoma) and respiratory infection (sputum) in Hong Kong.</title>
        <authorList>
            <person name="Fok K.M.N."/>
            <person name="Fong J.Y.H."/>
        </authorList>
    </citation>
    <scope>NUCLEOTIDE SEQUENCE [LARGE SCALE GENOMIC DNA]</scope>
    <source>
        <strain evidence="2 3">HKU70</strain>
    </source>
</reference>
<protein>
    <submittedName>
        <fullName evidence="2">Uncharacterized protein</fullName>
    </submittedName>
</protein>
<proteinExistence type="predicted"/>
<name>A0A5C5RMF4_9ACTN</name>
<comment type="caution">
    <text evidence="2">The sequence shown here is derived from an EMBL/GenBank/DDBJ whole genome shotgun (WGS) entry which is preliminary data.</text>
</comment>
<accession>A0A5C5RMF4</accession>
<sequence length="152" mass="16587">MNRVIDAAQGLTVEWATDTFVSTGLPDAFEVITEDTRMTYTDGVCTAISGTPIDVSRVATWDARARQLVTHVFEDGEWRLPPPPKPSSAPVSTSGVGRPNVQSIEHHQRVADAFARDGYQGVMDEFGVARRQASRYISRAREAGLIAPSDRA</sequence>
<dbReference type="Proteomes" id="UP000319792">
    <property type="component" value="Unassembled WGS sequence"/>
</dbReference>
<evidence type="ECO:0000256" key="1">
    <source>
        <dbReference type="SAM" id="MobiDB-lite"/>
    </source>
</evidence>
<evidence type="ECO:0000313" key="2">
    <source>
        <dbReference type="EMBL" id="TWS24177.1"/>
    </source>
</evidence>
<feature type="region of interest" description="Disordered" evidence="1">
    <location>
        <begin position="76"/>
        <end position="105"/>
    </location>
</feature>
<organism evidence="2 3">
    <name type="scientific">Tsukamurella sputi</name>
    <dbReference type="NCBI Taxonomy" id="2591848"/>
    <lineage>
        <taxon>Bacteria</taxon>
        <taxon>Bacillati</taxon>
        <taxon>Actinomycetota</taxon>
        <taxon>Actinomycetes</taxon>
        <taxon>Mycobacteriales</taxon>
        <taxon>Tsukamurellaceae</taxon>
        <taxon>Tsukamurella</taxon>
    </lineage>
</organism>
<keyword evidence="3" id="KW-1185">Reference proteome</keyword>
<evidence type="ECO:0000313" key="3">
    <source>
        <dbReference type="Proteomes" id="UP000319792"/>
    </source>
</evidence>
<gene>
    <name evidence="2" type="ORF">FK268_11225</name>
</gene>
<dbReference type="AlphaFoldDB" id="A0A5C5RMF4"/>